<evidence type="ECO:0000313" key="2">
    <source>
        <dbReference type="Proteomes" id="UP000224974"/>
    </source>
</evidence>
<gene>
    <name evidence="1" type="ORF">CRN84_15405</name>
</gene>
<comment type="caution">
    <text evidence="1">The sequence shown here is derived from an EMBL/GenBank/DDBJ whole genome shotgun (WGS) entry which is preliminary data.</text>
</comment>
<dbReference type="AlphaFoldDB" id="A0A2C6DHE4"/>
<dbReference type="PANTHER" id="PTHR47923:SF1">
    <property type="entry name" value="INSERTION ELEMENT IS1 1 PROTEIN INSA-RELATED"/>
    <property type="match status" value="1"/>
</dbReference>
<dbReference type="RefSeq" id="WP_036014623.1">
    <property type="nucleotide sequence ID" value="NZ_PDDX01000001.1"/>
</dbReference>
<dbReference type="GO" id="GO:0006313">
    <property type="term" value="P:DNA transposition"/>
    <property type="evidence" value="ECO:0007669"/>
    <property type="project" value="TreeGrafter"/>
</dbReference>
<dbReference type="PANTHER" id="PTHR47923">
    <property type="entry name" value="INSERTION ELEMENT IS1 1 PROTEIN INSA-RELATED"/>
    <property type="match status" value="1"/>
</dbReference>
<sequence length="84" mass="9667">MLNNTPICTHCDSSNNVKKYGLARSGLQRYRCGHCNKTFQAKYIYPAYEENMAKQVQNLLSKGKTKIQICGILKLRHSVVDRYL</sequence>
<dbReference type="InterPro" id="IPR051252">
    <property type="entry name" value="IS1_transposase_InsA"/>
</dbReference>
<dbReference type="Proteomes" id="UP000224974">
    <property type="component" value="Unassembled WGS sequence"/>
</dbReference>
<dbReference type="EMBL" id="PDDX01000001">
    <property type="protein sequence ID" value="PHI30626.1"/>
    <property type="molecule type" value="Genomic_DNA"/>
</dbReference>
<reference evidence="2" key="1">
    <citation type="submission" date="2017-09" db="EMBL/GenBank/DDBJ databases">
        <title>FDA dAtabase for Regulatory Grade micrObial Sequences (FDA-ARGOS): Supporting development and validation of Infectious Disease Dx tests.</title>
        <authorList>
            <person name="Minogue T."/>
            <person name="Wolcott M."/>
            <person name="Wasieloski L."/>
            <person name="Aguilar W."/>
            <person name="Moore D."/>
            <person name="Tallon L."/>
            <person name="Sadzewicz L."/>
            <person name="Ott S."/>
            <person name="Zhao X."/>
            <person name="Nagaraj S."/>
            <person name="Vavikolanu K."/>
            <person name="Aluvathingal J."/>
            <person name="Nadendla S."/>
            <person name="Sichtig H."/>
        </authorList>
    </citation>
    <scope>NUCLEOTIDE SEQUENCE [LARGE SCALE GENOMIC DNA]</scope>
    <source>
        <strain evidence="2">FDAARGOS_387</strain>
    </source>
</reference>
<keyword evidence="2" id="KW-1185">Reference proteome</keyword>
<organism evidence="1 2">
    <name type="scientific">Budvicia aquatica</name>
    <dbReference type="NCBI Taxonomy" id="82979"/>
    <lineage>
        <taxon>Bacteria</taxon>
        <taxon>Pseudomonadati</taxon>
        <taxon>Pseudomonadota</taxon>
        <taxon>Gammaproteobacteria</taxon>
        <taxon>Enterobacterales</taxon>
        <taxon>Budviciaceae</taxon>
        <taxon>Budvicia</taxon>
    </lineage>
</organism>
<protein>
    <recommendedName>
        <fullName evidence="3">Transposase and inactivated derivatives</fullName>
    </recommendedName>
</protein>
<name>A0A2C6DHE4_9GAMM</name>
<evidence type="ECO:0008006" key="3">
    <source>
        <dbReference type="Google" id="ProtNLM"/>
    </source>
</evidence>
<accession>A0A2C6DHE4</accession>
<evidence type="ECO:0000313" key="1">
    <source>
        <dbReference type="EMBL" id="PHI30626.1"/>
    </source>
</evidence>
<dbReference type="STRING" id="1111728.GCA_000427805_00188"/>
<proteinExistence type="predicted"/>
<dbReference type="OrthoDB" id="6636831at2"/>